<dbReference type="Proteomes" id="UP001356704">
    <property type="component" value="Unassembled WGS sequence"/>
</dbReference>
<protein>
    <recommendedName>
        <fullName evidence="2">DNA polymerase III subunit alpha</fullName>
        <ecNumber evidence="1">2.7.7.7</ecNumber>
    </recommendedName>
</protein>
<dbReference type="Pfam" id="PF02811">
    <property type="entry name" value="PHP"/>
    <property type="match status" value="1"/>
</dbReference>
<evidence type="ECO:0000313" key="9">
    <source>
        <dbReference type="EMBL" id="MEF3078434.1"/>
    </source>
</evidence>
<dbReference type="Pfam" id="PF14579">
    <property type="entry name" value="HHH_6"/>
    <property type="match status" value="1"/>
</dbReference>
<evidence type="ECO:0000256" key="7">
    <source>
        <dbReference type="ARBA" id="ARBA00049244"/>
    </source>
</evidence>
<keyword evidence="6" id="KW-0239">DNA-directed DNA polymerase</keyword>
<keyword evidence="5" id="KW-0235">DNA replication</keyword>
<dbReference type="NCBIfam" id="TIGR00594">
    <property type="entry name" value="polc"/>
    <property type="match status" value="1"/>
</dbReference>
<comment type="catalytic activity">
    <reaction evidence="7">
        <text>DNA(n) + a 2'-deoxyribonucleoside 5'-triphosphate = DNA(n+1) + diphosphate</text>
        <dbReference type="Rhea" id="RHEA:22508"/>
        <dbReference type="Rhea" id="RHEA-COMP:17339"/>
        <dbReference type="Rhea" id="RHEA-COMP:17340"/>
        <dbReference type="ChEBI" id="CHEBI:33019"/>
        <dbReference type="ChEBI" id="CHEBI:61560"/>
        <dbReference type="ChEBI" id="CHEBI:173112"/>
        <dbReference type="EC" id="2.7.7.7"/>
    </reaction>
</comment>
<dbReference type="InterPro" id="IPR003141">
    <property type="entry name" value="Pol/His_phosphatase_N"/>
</dbReference>
<dbReference type="InterPro" id="IPR016195">
    <property type="entry name" value="Pol/histidinol_Pase-like"/>
</dbReference>
<gene>
    <name evidence="9" type="primary">dnaE</name>
    <name evidence="9" type="ORF">V1468_05430</name>
</gene>
<dbReference type="RefSeq" id="WP_331809208.1">
    <property type="nucleotide sequence ID" value="NZ_JAZHOU010000001.1"/>
</dbReference>
<dbReference type="SUPFAM" id="SSF160975">
    <property type="entry name" value="AF1531-like"/>
    <property type="match status" value="1"/>
</dbReference>
<evidence type="ECO:0000259" key="8">
    <source>
        <dbReference type="SMART" id="SM00481"/>
    </source>
</evidence>
<proteinExistence type="predicted"/>
<reference evidence="9 10" key="1">
    <citation type="submission" date="2024-02" db="EMBL/GenBank/DDBJ databases">
        <title>Winogradskyella poriferorum JCM 12885.</title>
        <authorList>
            <person name="Zhang D.-F."/>
            <person name="Fu Z.-Y."/>
        </authorList>
    </citation>
    <scope>NUCLEOTIDE SEQUENCE [LARGE SCALE GENOMIC DNA]</scope>
    <source>
        <strain evidence="9 10">JCM 12885</strain>
    </source>
</reference>
<evidence type="ECO:0000256" key="4">
    <source>
        <dbReference type="ARBA" id="ARBA00022695"/>
    </source>
</evidence>
<dbReference type="InterPro" id="IPR004013">
    <property type="entry name" value="PHP_dom"/>
</dbReference>
<dbReference type="Gene3D" id="3.20.20.140">
    <property type="entry name" value="Metal-dependent hydrolases"/>
    <property type="match status" value="2"/>
</dbReference>
<evidence type="ECO:0000313" key="10">
    <source>
        <dbReference type="Proteomes" id="UP001356704"/>
    </source>
</evidence>
<name>A0ABU7W393_9FLAO</name>
<dbReference type="InterPro" id="IPR029460">
    <property type="entry name" value="DNAPol_HHH"/>
</dbReference>
<dbReference type="InterPro" id="IPR040982">
    <property type="entry name" value="DNA_pol3_finger"/>
</dbReference>
<dbReference type="GO" id="GO:0003887">
    <property type="term" value="F:DNA-directed DNA polymerase activity"/>
    <property type="evidence" value="ECO:0007669"/>
    <property type="project" value="UniProtKB-EC"/>
</dbReference>
<feature type="domain" description="Polymerase/histidinol phosphatase N-terminal" evidence="8">
    <location>
        <begin position="1"/>
        <end position="68"/>
    </location>
</feature>
<evidence type="ECO:0000256" key="6">
    <source>
        <dbReference type="ARBA" id="ARBA00022932"/>
    </source>
</evidence>
<dbReference type="InterPro" id="IPR004805">
    <property type="entry name" value="DnaE2/DnaE/PolC"/>
</dbReference>
<comment type="caution">
    <text evidence="9">The sequence shown here is derived from an EMBL/GenBank/DDBJ whole genome shotgun (WGS) entry which is preliminary data.</text>
</comment>
<evidence type="ECO:0000256" key="2">
    <source>
        <dbReference type="ARBA" id="ARBA00019114"/>
    </source>
</evidence>
<keyword evidence="4 9" id="KW-0548">Nucleotidyltransferase</keyword>
<accession>A0ABU7W393</accession>
<evidence type="ECO:0000256" key="3">
    <source>
        <dbReference type="ARBA" id="ARBA00022679"/>
    </source>
</evidence>
<keyword evidence="3 9" id="KW-0808">Transferase</keyword>
<dbReference type="PANTHER" id="PTHR32294">
    <property type="entry name" value="DNA POLYMERASE III SUBUNIT ALPHA"/>
    <property type="match status" value="1"/>
</dbReference>
<dbReference type="EC" id="2.7.7.7" evidence="1"/>
<dbReference type="Pfam" id="PF17657">
    <property type="entry name" value="DNA_pol3_finger"/>
    <property type="match status" value="1"/>
</dbReference>
<dbReference type="PANTHER" id="PTHR32294:SF0">
    <property type="entry name" value="DNA POLYMERASE III SUBUNIT ALPHA"/>
    <property type="match status" value="1"/>
</dbReference>
<dbReference type="Pfam" id="PF07733">
    <property type="entry name" value="DNA_pol3_alpha"/>
    <property type="match status" value="1"/>
</dbReference>
<dbReference type="SUPFAM" id="SSF89550">
    <property type="entry name" value="PHP domain-like"/>
    <property type="match status" value="1"/>
</dbReference>
<dbReference type="SMART" id="SM00481">
    <property type="entry name" value="POLIIIAc"/>
    <property type="match status" value="1"/>
</dbReference>
<evidence type="ECO:0000256" key="1">
    <source>
        <dbReference type="ARBA" id="ARBA00012417"/>
    </source>
</evidence>
<dbReference type="InterPro" id="IPR011708">
    <property type="entry name" value="DNA_pol3_alpha_NTPase_dom"/>
</dbReference>
<sequence length="1027" mass="118777">MYLNCHTYYSLRYGTIKPEQLLAIASENGVQTLALTDINTTSACLDIVRLSKKYKVKPVLGVDFRNKAEQQFIVIAKNNQGFQNINAYLSKFLHNQDLKIPEQPDDVLEDCFIVYPYQKGKHFELKQNEFLGITPKDLNQLKFSKWNTHRDKLVVLKTVSFQDKKGFNTHRLLRAIDNNTLLSKLPKSEEGNVNDIMLPYDELCQLYKDYPSLLKNTEQLLNTCAIHFDFENPQPKNQKCLTANETNDYTLLEQLTYKGISYRYGDNPDPKIFERIKKELDIIKQKRFVSYFLINWKILEYARSKGYYYVGRGSGANSIIAYLLRITDVDPIELDLYFERFINLFRQNPPDFDIDFSWKDRDDITEFIFKTFKNTALITVYNTFKFKASVRELGKVFGLPKSEMDNLTRGKFNFNQLDQLSQLVLKYSKYIEGFPNYLGIHAGGILISEQPIHYYGATFMPPKGFPTTQFDMVVAEDIGLYKFDILSQRGLGKIKDAVEIIDQNYNNQSPLDIHDIKRFKEDERIKYLLKNAKAIGCFYVESPAMRMLLKKLQVDNYLGLVAASSVIRPGVAKSGMMRQYILRYRYPEKRKEAHPVLQNIMPETYGVMVYQEDVIKVAHMFGGLDLGESDMLRRGMSGKFRSREEFLKVKQKFFDNCIARGESKELTTDIWRQIESFAGYAFAKGHSASYAVESYQSLFLKAYYPLEYMTATINNFGGFYSTELYVHEARMHNGIIEAPCINNSYNQAIIKGKTIYLGFMFLHALEAKTVQRIVTEREKNGKFQSLDDFIERIPISVEQISILIKINAFKFTKINKRELLWEAHLKISKTIIQEHVVTLFKTRRINYNTPELPSTALENAFDELELLGFPLCNPFELLENTSLSKLRAKHLEKLEGKLVIIEGYLITTKNTKTANGKLMHFGTFLDRDGDFLDTVHFPPIASKYPFRGKGIYAITGKVMIEFDCVSIEVSKLERLAIIEDPRYAVKSANPTFQRKKSFNDLKKTHDPIGFQNRISKNNTTNVTSSDL</sequence>
<dbReference type="CDD" id="cd07431">
    <property type="entry name" value="PHP_PolIIIA"/>
    <property type="match status" value="1"/>
</dbReference>
<dbReference type="EMBL" id="JAZHOU010000001">
    <property type="protein sequence ID" value="MEF3078434.1"/>
    <property type="molecule type" value="Genomic_DNA"/>
</dbReference>
<dbReference type="Gene3D" id="1.10.150.870">
    <property type="match status" value="1"/>
</dbReference>
<organism evidence="9 10">
    <name type="scientific">Winogradskyella poriferorum</name>
    <dbReference type="NCBI Taxonomy" id="307627"/>
    <lineage>
        <taxon>Bacteria</taxon>
        <taxon>Pseudomonadati</taxon>
        <taxon>Bacteroidota</taxon>
        <taxon>Flavobacteriia</taxon>
        <taxon>Flavobacteriales</taxon>
        <taxon>Flavobacteriaceae</taxon>
        <taxon>Winogradskyella</taxon>
    </lineage>
</organism>
<keyword evidence="10" id="KW-1185">Reference proteome</keyword>
<evidence type="ECO:0000256" key="5">
    <source>
        <dbReference type="ARBA" id="ARBA00022705"/>
    </source>
</evidence>